<dbReference type="CDD" id="cd16539">
    <property type="entry name" value="RING-HC_RNF113A_B"/>
    <property type="match status" value="1"/>
</dbReference>
<dbReference type="PANTHER" id="PTHR12930:SF8">
    <property type="entry name" value="RING_U-BOX SUPERFAMILY PROTEIN"/>
    <property type="match status" value="1"/>
</dbReference>
<evidence type="ECO:0000313" key="8">
    <source>
        <dbReference type="EMBL" id="VDD23944.1"/>
    </source>
</evidence>
<reference evidence="8" key="1">
    <citation type="submission" date="2018-11" db="EMBL/GenBank/DDBJ databases">
        <authorList>
            <consortium name="Genoscope - CEA"/>
            <person name="William W."/>
        </authorList>
    </citation>
    <scope>NUCLEOTIDE SEQUENCE</scope>
</reference>
<dbReference type="Pfam" id="PF00097">
    <property type="entry name" value="zf-C3HC4"/>
    <property type="match status" value="1"/>
</dbReference>
<evidence type="ECO:0000259" key="7">
    <source>
        <dbReference type="PROSITE" id="PS50089"/>
    </source>
</evidence>
<proteinExistence type="predicted"/>
<dbReference type="Gene3D" id="3.30.40.10">
    <property type="entry name" value="Zinc/RING finger domain, C3HC4 (zinc finger)"/>
    <property type="match status" value="1"/>
</dbReference>
<evidence type="ECO:0000256" key="4">
    <source>
        <dbReference type="PROSITE-ProRule" id="PRU00175"/>
    </source>
</evidence>
<feature type="coiled-coil region" evidence="5">
    <location>
        <begin position="215"/>
        <end position="242"/>
    </location>
</feature>
<evidence type="ECO:0000256" key="3">
    <source>
        <dbReference type="ARBA" id="ARBA00022833"/>
    </source>
</evidence>
<dbReference type="InterPro" id="IPR018957">
    <property type="entry name" value="Znf_C3HC4_RING-type"/>
</dbReference>
<dbReference type="SUPFAM" id="SSF57850">
    <property type="entry name" value="RING/U-box"/>
    <property type="match status" value="1"/>
</dbReference>
<dbReference type="SMART" id="SM00184">
    <property type="entry name" value="RING"/>
    <property type="match status" value="1"/>
</dbReference>
<name>A0A3P6DIL3_BRAOL</name>
<dbReference type="AlphaFoldDB" id="A0A3P6DIL3"/>
<dbReference type="EMBL" id="LR031874">
    <property type="protein sequence ID" value="VDD23944.1"/>
    <property type="molecule type" value="Genomic_DNA"/>
</dbReference>
<dbReference type="GO" id="GO:0008270">
    <property type="term" value="F:zinc ion binding"/>
    <property type="evidence" value="ECO:0007669"/>
    <property type="project" value="UniProtKB-KW"/>
</dbReference>
<sequence length="257" mass="28406">MTDSGEAKESHPAVEQDFKSQEGQTTQNSNKRTLDEASKNETSGLETLKKMAKPTARKIDFKTTEEEEEEEDALPLGCSICRKPFLNPVVTNCNHYFCNLCAVMLLMVSHHEKNTNCFVCNQPTLGVFNTAVDIKKKIVNVRQKARAMVKEVSTMLAKALVIRKDADAMAAQSAGMVEDVETVMGIVDTHGETSAEDPTSWDEIVDLVESMEVVAAKAKEMAEKAAEMVKEANDTTETAKREMAKALGVMRKVKWNV</sequence>
<feature type="compositionally biased region" description="Polar residues" evidence="6">
    <location>
        <begin position="21"/>
        <end position="31"/>
    </location>
</feature>
<dbReference type="GO" id="GO:0005684">
    <property type="term" value="C:U2-type spliceosomal complex"/>
    <property type="evidence" value="ECO:0007669"/>
    <property type="project" value="TreeGrafter"/>
</dbReference>
<dbReference type="PROSITE" id="PS50089">
    <property type="entry name" value="ZF_RING_2"/>
    <property type="match status" value="1"/>
</dbReference>
<keyword evidence="2 4" id="KW-0863">Zinc-finger</keyword>
<feature type="region of interest" description="Disordered" evidence="6">
    <location>
        <begin position="1"/>
        <end position="66"/>
    </location>
</feature>
<dbReference type="InterPro" id="IPR039971">
    <property type="entry name" value="CWC24-like"/>
</dbReference>
<accession>A0A3P6DIL3</accession>
<dbReference type="InterPro" id="IPR017907">
    <property type="entry name" value="Znf_RING_CS"/>
</dbReference>
<evidence type="ECO:0000256" key="2">
    <source>
        <dbReference type="ARBA" id="ARBA00022771"/>
    </source>
</evidence>
<keyword evidence="1" id="KW-0479">Metal-binding</keyword>
<feature type="compositionally biased region" description="Basic and acidic residues" evidence="6">
    <location>
        <begin position="1"/>
        <end position="20"/>
    </location>
</feature>
<gene>
    <name evidence="8" type="ORF">BOLC2T09850H</name>
</gene>
<evidence type="ECO:0000256" key="1">
    <source>
        <dbReference type="ARBA" id="ARBA00022723"/>
    </source>
</evidence>
<evidence type="ECO:0000256" key="5">
    <source>
        <dbReference type="SAM" id="Coils"/>
    </source>
</evidence>
<dbReference type="InterPro" id="IPR013083">
    <property type="entry name" value="Znf_RING/FYVE/PHD"/>
</dbReference>
<organism evidence="8">
    <name type="scientific">Brassica oleracea</name>
    <name type="common">Wild cabbage</name>
    <dbReference type="NCBI Taxonomy" id="3712"/>
    <lineage>
        <taxon>Eukaryota</taxon>
        <taxon>Viridiplantae</taxon>
        <taxon>Streptophyta</taxon>
        <taxon>Embryophyta</taxon>
        <taxon>Tracheophyta</taxon>
        <taxon>Spermatophyta</taxon>
        <taxon>Magnoliopsida</taxon>
        <taxon>eudicotyledons</taxon>
        <taxon>Gunneridae</taxon>
        <taxon>Pentapetalae</taxon>
        <taxon>rosids</taxon>
        <taxon>malvids</taxon>
        <taxon>Brassicales</taxon>
        <taxon>Brassicaceae</taxon>
        <taxon>Brassiceae</taxon>
        <taxon>Brassica</taxon>
    </lineage>
</organism>
<dbReference type="PROSITE" id="PS00518">
    <property type="entry name" value="ZF_RING_1"/>
    <property type="match status" value="1"/>
</dbReference>
<keyword evidence="3" id="KW-0862">Zinc</keyword>
<feature type="domain" description="RING-type" evidence="7">
    <location>
        <begin position="78"/>
        <end position="121"/>
    </location>
</feature>
<evidence type="ECO:0000256" key="6">
    <source>
        <dbReference type="SAM" id="MobiDB-lite"/>
    </source>
</evidence>
<keyword evidence="5" id="KW-0175">Coiled coil</keyword>
<dbReference type="InterPro" id="IPR001841">
    <property type="entry name" value="Znf_RING"/>
</dbReference>
<dbReference type="GO" id="GO:0034247">
    <property type="term" value="P:snoRNA splicing"/>
    <property type="evidence" value="ECO:0007669"/>
    <property type="project" value="TreeGrafter"/>
</dbReference>
<dbReference type="PANTHER" id="PTHR12930">
    <property type="entry name" value="ZINC FINGER PROTEIN 183"/>
    <property type="match status" value="1"/>
</dbReference>
<protein>
    <recommendedName>
        <fullName evidence="7">RING-type domain-containing protein</fullName>
    </recommendedName>
</protein>